<protein>
    <recommendedName>
        <fullName evidence="3">fructose-bisphosphatase</fullName>
        <ecNumber evidence="3">3.1.3.11</ecNumber>
    </recommendedName>
</protein>
<evidence type="ECO:0000256" key="3">
    <source>
        <dbReference type="ARBA" id="ARBA00013093"/>
    </source>
</evidence>
<keyword evidence="6" id="KW-0464">Manganese</keyword>
<evidence type="ECO:0000313" key="9">
    <source>
        <dbReference type="Proteomes" id="UP000345637"/>
    </source>
</evidence>
<evidence type="ECO:0000256" key="5">
    <source>
        <dbReference type="ARBA" id="ARBA00022801"/>
    </source>
</evidence>
<sequence>MASAAPRKGWFSAAVIRALDGDMQGRLLARHDVKGDTAENRRIGENELARCKEMGIEAGKVLRLDEMARSDNVVFSATGITKGDLLDGITRKGNMATTETLLIRGKSRTIRRIQSIHYLDRKDPDIQLHIL</sequence>
<gene>
    <name evidence="8" type="primary">glpX_3</name>
    <name evidence="8" type="ORF">NCTC12998_03787</name>
</gene>
<dbReference type="Gene3D" id="3.30.540.10">
    <property type="entry name" value="Fructose-1,6-Bisphosphatase, subunit A, domain 1"/>
    <property type="match status" value="1"/>
</dbReference>
<dbReference type="GO" id="GO:0006071">
    <property type="term" value="P:glycerol metabolic process"/>
    <property type="evidence" value="ECO:0007669"/>
    <property type="project" value="InterPro"/>
</dbReference>
<dbReference type="InterPro" id="IPR004464">
    <property type="entry name" value="FBPase_class-2/SBPase"/>
</dbReference>
<dbReference type="GO" id="GO:0042132">
    <property type="term" value="F:fructose 1,6-bisphosphate 1-phosphatase activity"/>
    <property type="evidence" value="ECO:0007669"/>
    <property type="project" value="UniProtKB-EC"/>
</dbReference>
<dbReference type="Pfam" id="PF03320">
    <property type="entry name" value="FBPase_glpX"/>
    <property type="match status" value="1"/>
</dbReference>
<dbReference type="AlphaFoldDB" id="A0A485B9N7"/>
<evidence type="ECO:0000256" key="1">
    <source>
        <dbReference type="ARBA" id="ARBA00001273"/>
    </source>
</evidence>
<keyword evidence="5 8" id="KW-0378">Hydrolase</keyword>
<dbReference type="GO" id="GO:0030388">
    <property type="term" value="P:fructose 1,6-bisphosphate metabolic process"/>
    <property type="evidence" value="ECO:0007669"/>
    <property type="project" value="TreeGrafter"/>
</dbReference>
<dbReference type="Proteomes" id="UP000345637">
    <property type="component" value="Unassembled WGS sequence"/>
</dbReference>
<dbReference type="PANTHER" id="PTHR30447:SF0">
    <property type="entry name" value="FRUCTOSE-1,6-BISPHOSPHATASE 1 CLASS 2-RELATED"/>
    <property type="match status" value="1"/>
</dbReference>
<dbReference type="PANTHER" id="PTHR30447">
    <property type="entry name" value="FRUCTOSE-1,6-BISPHOSPHATASE CLASS 2"/>
    <property type="match status" value="1"/>
</dbReference>
<evidence type="ECO:0000256" key="7">
    <source>
        <dbReference type="ARBA" id="ARBA00023277"/>
    </source>
</evidence>
<name>A0A485B9N7_RAOPL</name>
<dbReference type="SUPFAM" id="SSF56655">
    <property type="entry name" value="Carbohydrate phosphatase"/>
    <property type="match status" value="1"/>
</dbReference>
<proteinExistence type="inferred from homology"/>
<dbReference type="EC" id="3.1.3.11" evidence="3"/>
<comment type="similarity">
    <text evidence="2">Belongs to the FBPase class 2 family.</text>
</comment>
<organism evidence="8 9">
    <name type="scientific">Raoultella planticola</name>
    <name type="common">Klebsiella planticola</name>
    <dbReference type="NCBI Taxonomy" id="575"/>
    <lineage>
        <taxon>Bacteria</taxon>
        <taxon>Pseudomonadati</taxon>
        <taxon>Pseudomonadota</taxon>
        <taxon>Gammaproteobacteria</taxon>
        <taxon>Enterobacterales</taxon>
        <taxon>Enterobacteriaceae</taxon>
        <taxon>Klebsiella/Raoultella group</taxon>
        <taxon>Raoultella</taxon>
    </lineage>
</organism>
<dbReference type="EMBL" id="CAADJE010000024">
    <property type="protein sequence ID" value="VFS70285.1"/>
    <property type="molecule type" value="Genomic_DNA"/>
</dbReference>
<dbReference type="GO" id="GO:0046872">
    <property type="term" value="F:metal ion binding"/>
    <property type="evidence" value="ECO:0007669"/>
    <property type="project" value="UniProtKB-KW"/>
</dbReference>
<reference evidence="8 9" key="1">
    <citation type="submission" date="2019-03" db="EMBL/GenBank/DDBJ databases">
        <authorList>
            <consortium name="Pathogen Informatics"/>
        </authorList>
    </citation>
    <scope>NUCLEOTIDE SEQUENCE [LARGE SCALE GENOMIC DNA]</scope>
    <source>
        <strain evidence="8 9">NCTC12998</strain>
    </source>
</reference>
<comment type="catalytic activity">
    <reaction evidence="1">
        <text>beta-D-fructose 1,6-bisphosphate + H2O = beta-D-fructose 6-phosphate + phosphate</text>
        <dbReference type="Rhea" id="RHEA:11064"/>
        <dbReference type="ChEBI" id="CHEBI:15377"/>
        <dbReference type="ChEBI" id="CHEBI:32966"/>
        <dbReference type="ChEBI" id="CHEBI:43474"/>
        <dbReference type="ChEBI" id="CHEBI:57634"/>
        <dbReference type="EC" id="3.1.3.11"/>
    </reaction>
</comment>
<accession>A0A485B9N7</accession>
<dbReference type="GO" id="GO:0006094">
    <property type="term" value="P:gluconeogenesis"/>
    <property type="evidence" value="ECO:0007669"/>
    <property type="project" value="InterPro"/>
</dbReference>
<evidence type="ECO:0000256" key="6">
    <source>
        <dbReference type="ARBA" id="ARBA00023211"/>
    </source>
</evidence>
<evidence type="ECO:0000256" key="4">
    <source>
        <dbReference type="ARBA" id="ARBA00022723"/>
    </source>
</evidence>
<keyword evidence="4" id="KW-0479">Metal-binding</keyword>
<evidence type="ECO:0000256" key="2">
    <source>
        <dbReference type="ARBA" id="ARBA00008989"/>
    </source>
</evidence>
<keyword evidence="7" id="KW-0119">Carbohydrate metabolism</keyword>
<evidence type="ECO:0000313" key="8">
    <source>
        <dbReference type="EMBL" id="VFS70285.1"/>
    </source>
</evidence>
<dbReference type="GO" id="GO:0005829">
    <property type="term" value="C:cytosol"/>
    <property type="evidence" value="ECO:0007669"/>
    <property type="project" value="TreeGrafter"/>
</dbReference>